<accession>A0AAP0JVD2</accession>
<protein>
    <submittedName>
        <fullName evidence="1">Uncharacterized protein</fullName>
    </submittedName>
</protein>
<organism evidence="1 2">
    <name type="scientific">Stephania cephalantha</name>
    <dbReference type="NCBI Taxonomy" id="152367"/>
    <lineage>
        <taxon>Eukaryota</taxon>
        <taxon>Viridiplantae</taxon>
        <taxon>Streptophyta</taxon>
        <taxon>Embryophyta</taxon>
        <taxon>Tracheophyta</taxon>
        <taxon>Spermatophyta</taxon>
        <taxon>Magnoliopsida</taxon>
        <taxon>Ranunculales</taxon>
        <taxon>Menispermaceae</taxon>
        <taxon>Menispermoideae</taxon>
        <taxon>Cissampelideae</taxon>
        <taxon>Stephania</taxon>
    </lineage>
</organism>
<sequence>MVRKLSTFSLERAALFSASVLNHRIANNKNMQHMIMMCSATNEKITPVPNCMHMLTATVTTKMLNEIMFEILSDLLLLATDGAMKPMHMQVSVVPVSLDSWSLALGMLVVRSTGSLETTAKRVNVTELSEKRRQGM</sequence>
<evidence type="ECO:0000313" key="2">
    <source>
        <dbReference type="Proteomes" id="UP001419268"/>
    </source>
</evidence>
<dbReference type="EMBL" id="JBBNAG010000004">
    <property type="protein sequence ID" value="KAK9140716.1"/>
    <property type="molecule type" value="Genomic_DNA"/>
</dbReference>
<gene>
    <name evidence="1" type="ORF">Scep_010397</name>
</gene>
<dbReference type="AlphaFoldDB" id="A0AAP0JVD2"/>
<name>A0AAP0JVD2_9MAGN</name>
<proteinExistence type="predicted"/>
<keyword evidence="2" id="KW-1185">Reference proteome</keyword>
<comment type="caution">
    <text evidence="1">The sequence shown here is derived from an EMBL/GenBank/DDBJ whole genome shotgun (WGS) entry which is preliminary data.</text>
</comment>
<evidence type="ECO:0000313" key="1">
    <source>
        <dbReference type="EMBL" id="KAK9140716.1"/>
    </source>
</evidence>
<reference evidence="1 2" key="1">
    <citation type="submission" date="2024-01" db="EMBL/GenBank/DDBJ databases">
        <title>Genome assemblies of Stephania.</title>
        <authorList>
            <person name="Yang L."/>
        </authorList>
    </citation>
    <scope>NUCLEOTIDE SEQUENCE [LARGE SCALE GENOMIC DNA]</scope>
    <source>
        <strain evidence="1">JXDWG</strain>
        <tissue evidence="1">Leaf</tissue>
    </source>
</reference>
<dbReference type="Proteomes" id="UP001419268">
    <property type="component" value="Unassembled WGS sequence"/>
</dbReference>